<feature type="compositionally biased region" description="Basic and acidic residues" evidence="1">
    <location>
        <begin position="58"/>
        <end position="77"/>
    </location>
</feature>
<accession>A0A3N0XY90</accession>
<feature type="region of interest" description="Disordered" evidence="1">
    <location>
        <begin position="25"/>
        <end position="78"/>
    </location>
</feature>
<evidence type="ECO:0000313" key="3">
    <source>
        <dbReference type="Proteomes" id="UP000281406"/>
    </source>
</evidence>
<name>A0A3N0XY90_ANAGA</name>
<gene>
    <name evidence="2" type="ORF">DPX16_4071</name>
</gene>
<keyword evidence="3" id="KW-1185">Reference proteome</keyword>
<comment type="caution">
    <text evidence="2">The sequence shown here is derived from an EMBL/GenBank/DDBJ whole genome shotgun (WGS) entry which is preliminary data.</text>
</comment>
<protein>
    <submittedName>
        <fullName evidence="2">Uncharacterized protein</fullName>
    </submittedName>
</protein>
<evidence type="ECO:0000256" key="1">
    <source>
        <dbReference type="SAM" id="MobiDB-lite"/>
    </source>
</evidence>
<dbReference type="EMBL" id="RJVU01057277">
    <property type="protein sequence ID" value="ROK31120.1"/>
    <property type="molecule type" value="Genomic_DNA"/>
</dbReference>
<dbReference type="AlphaFoldDB" id="A0A3N0XY90"/>
<organism evidence="2 3">
    <name type="scientific">Anabarilius grahami</name>
    <name type="common">Kanglang fish</name>
    <name type="synonym">Barilius grahami</name>
    <dbReference type="NCBI Taxonomy" id="495550"/>
    <lineage>
        <taxon>Eukaryota</taxon>
        <taxon>Metazoa</taxon>
        <taxon>Chordata</taxon>
        <taxon>Craniata</taxon>
        <taxon>Vertebrata</taxon>
        <taxon>Euteleostomi</taxon>
        <taxon>Actinopterygii</taxon>
        <taxon>Neopterygii</taxon>
        <taxon>Teleostei</taxon>
        <taxon>Ostariophysi</taxon>
        <taxon>Cypriniformes</taxon>
        <taxon>Xenocyprididae</taxon>
        <taxon>Xenocypridinae</taxon>
        <taxon>Xenocypridinae incertae sedis</taxon>
        <taxon>Anabarilius</taxon>
    </lineage>
</organism>
<sequence length="133" mass="14948">MTEAQVKLGTFSEKLMNRREIRHSLRVTRQAPGGAEPALNQPIRRDSLQETTSQPTPHPEHLPELQRADWIHTDRDCPTTAPQLQQLKPVHSRGRLIHAQAVSGGANRANDELHDIQHMLSIICSHLLTHSGQ</sequence>
<reference evidence="2 3" key="1">
    <citation type="submission" date="2018-10" db="EMBL/GenBank/DDBJ databases">
        <title>Genome assembly for a Yunnan-Guizhou Plateau 3E fish, Anabarilius grahami (Regan), and its evolutionary and genetic applications.</title>
        <authorList>
            <person name="Jiang W."/>
        </authorList>
    </citation>
    <scope>NUCLEOTIDE SEQUENCE [LARGE SCALE GENOMIC DNA]</scope>
    <source>
        <strain evidence="2">AG-KIZ</strain>
        <tissue evidence="2">Muscle</tissue>
    </source>
</reference>
<proteinExistence type="predicted"/>
<evidence type="ECO:0000313" key="2">
    <source>
        <dbReference type="EMBL" id="ROK31120.1"/>
    </source>
</evidence>
<dbReference type="Proteomes" id="UP000281406">
    <property type="component" value="Unassembled WGS sequence"/>
</dbReference>